<dbReference type="InterPro" id="IPR032675">
    <property type="entry name" value="LRR_dom_sf"/>
</dbReference>
<dbReference type="Gene3D" id="3.80.10.10">
    <property type="entry name" value="Ribonuclease Inhibitor"/>
    <property type="match status" value="1"/>
</dbReference>
<dbReference type="AlphaFoldDB" id="A0A1G8Y374"/>
<accession>A0A1G8Y374</accession>
<proteinExistence type="predicted"/>
<dbReference type="Proteomes" id="UP000199580">
    <property type="component" value="Unassembled WGS sequence"/>
</dbReference>
<evidence type="ECO:0000313" key="2">
    <source>
        <dbReference type="Proteomes" id="UP000199580"/>
    </source>
</evidence>
<dbReference type="SUPFAM" id="SSF52058">
    <property type="entry name" value="L domain-like"/>
    <property type="match status" value="1"/>
</dbReference>
<reference evidence="1 2" key="1">
    <citation type="submission" date="2016-10" db="EMBL/GenBank/DDBJ databases">
        <authorList>
            <person name="de Groot N.N."/>
        </authorList>
    </citation>
    <scope>NUCLEOTIDE SEQUENCE [LARGE SCALE GENOMIC DNA]</scope>
    <source>
        <strain evidence="1 2">CGMCC 1.10076</strain>
    </source>
</reference>
<keyword evidence="2" id="KW-1185">Reference proteome</keyword>
<name>A0A1G8Y374_9FLAO</name>
<sequence>MTENCDGFLFFLGNSENDKQLIINPKKISKIVKYINENKILCITVNDAYFDKIENLDFLKEIPNVEEISILQNNLNLKPIENLKSLKSLSFSETTEKLNLNKFHNLEILGCDYRKVENLKECKNLKSVSLHFYNKENLVEFENFDNLEILFLVQTSIKNFNGIEKLKNINKIELHNSPKLESLNGLPRNSEKLRTLFIYNAKNLIDYGKLDTLKNLKKLQLVSGGEIENLEIFEKMNNLEYLQLGMNIKNGDKIELMNKINKK</sequence>
<organism evidence="1 2">
    <name type="scientific">Flavobacterium noncentrifugens</name>
    <dbReference type="NCBI Taxonomy" id="1128970"/>
    <lineage>
        <taxon>Bacteria</taxon>
        <taxon>Pseudomonadati</taxon>
        <taxon>Bacteroidota</taxon>
        <taxon>Flavobacteriia</taxon>
        <taxon>Flavobacteriales</taxon>
        <taxon>Flavobacteriaceae</taxon>
        <taxon>Flavobacterium</taxon>
    </lineage>
</organism>
<protein>
    <submittedName>
        <fullName evidence="1">Protein phosphatase 1 regulatory subunit 7</fullName>
    </submittedName>
</protein>
<dbReference type="STRING" id="1128970.SAMN04487935_2176"/>
<dbReference type="EMBL" id="FNEZ01000003">
    <property type="protein sequence ID" value="SDJ97319.1"/>
    <property type="molecule type" value="Genomic_DNA"/>
</dbReference>
<gene>
    <name evidence="1" type="ORF">SAMN04487935_2176</name>
</gene>
<evidence type="ECO:0000313" key="1">
    <source>
        <dbReference type="EMBL" id="SDJ97319.1"/>
    </source>
</evidence>